<organism evidence="1 2">
    <name type="scientific">Paenibacillus lacisoli</name>
    <dbReference type="NCBI Taxonomy" id="3064525"/>
    <lineage>
        <taxon>Bacteria</taxon>
        <taxon>Bacillati</taxon>
        <taxon>Bacillota</taxon>
        <taxon>Bacilli</taxon>
        <taxon>Bacillales</taxon>
        <taxon>Paenibacillaceae</taxon>
        <taxon>Paenibacillus</taxon>
    </lineage>
</organism>
<comment type="caution">
    <text evidence="1">The sequence shown here is derived from an EMBL/GenBank/DDBJ whole genome shotgun (WGS) entry which is preliminary data.</text>
</comment>
<dbReference type="SUPFAM" id="SSF47794">
    <property type="entry name" value="Rad51 N-terminal domain-like"/>
    <property type="match status" value="1"/>
</dbReference>
<name>A0ABT9CHG3_9BACL</name>
<evidence type="ECO:0008006" key="3">
    <source>
        <dbReference type="Google" id="ProtNLM"/>
    </source>
</evidence>
<keyword evidence="2" id="KW-1185">Reference proteome</keyword>
<dbReference type="Proteomes" id="UP001240171">
    <property type="component" value="Unassembled WGS sequence"/>
</dbReference>
<gene>
    <name evidence="1" type="ORF">Q5741_11825</name>
</gene>
<dbReference type="Gene3D" id="1.10.150.20">
    <property type="entry name" value="5' to 3' exonuclease, C-terminal subdomain"/>
    <property type="match status" value="1"/>
</dbReference>
<sequence length="85" mass="9802">MKEDISYLAEAAAALHFSSARMNKLVNILRRNGYQTIEDIANVSEHQLRLIKYMGEQTFELLFSLLMFLSCEEPAQNKDKVLIHT</sequence>
<proteinExistence type="predicted"/>
<evidence type="ECO:0000313" key="1">
    <source>
        <dbReference type="EMBL" id="MDO7907106.1"/>
    </source>
</evidence>
<evidence type="ECO:0000313" key="2">
    <source>
        <dbReference type="Proteomes" id="UP001240171"/>
    </source>
</evidence>
<protein>
    <recommendedName>
        <fullName evidence="3">RNA polymerase alpha subunit C-terminal domain-containing protein</fullName>
    </recommendedName>
</protein>
<dbReference type="EMBL" id="JAUQTB010000005">
    <property type="protein sequence ID" value="MDO7907106.1"/>
    <property type="molecule type" value="Genomic_DNA"/>
</dbReference>
<accession>A0ABT9CHG3</accession>
<dbReference type="InterPro" id="IPR010995">
    <property type="entry name" value="DNA_repair_Rad51/TF_NusA_a-hlx"/>
</dbReference>
<reference evidence="1 2" key="1">
    <citation type="submission" date="2023-07" db="EMBL/GenBank/DDBJ databases">
        <title>Paenibacillus sp. JX-17 nov. isolated from soil.</title>
        <authorList>
            <person name="Wan Y."/>
            <person name="Liu B."/>
        </authorList>
    </citation>
    <scope>NUCLEOTIDE SEQUENCE [LARGE SCALE GENOMIC DNA]</scope>
    <source>
        <strain evidence="1 2">JX-17</strain>
    </source>
</reference>